<evidence type="ECO:0000313" key="2">
    <source>
        <dbReference type="EMBL" id="CAI0414172.1"/>
    </source>
</evidence>
<name>A0AAV0JW25_9ROSI</name>
<evidence type="ECO:0000313" key="3">
    <source>
        <dbReference type="Proteomes" id="UP001154282"/>
    </source>
</evidence>
<dbReference type="EMBL" id="CAMGYJ010000005">
    <property type="protein sequence ID" value="CAI0414172.1"/>
    <property type="molecule type" value="Genomic_DNA"/>
</dbReference>
<feature type="chain" id="PRO_5043437853" evidence="1">
    <location>
        <begin position="33"/>
        <end position="130"/>
    </location>
</feature>
<dbReference type="AlphaFoldDB" id="A0AAV0JW25"/>
<evidence type="ECO:0000256" key="1">
    <source>
        <dbReference type="SAM" id="SignalP"/>
    </source>
</evidence>
<reference evidence="2" key="1">
    <citation type="submission" date="2022-08" db="EMBL/GenBank/DDBJ databases">
        <authorList>
            <person name="Gutierrez-Valencia J."/>
        </authorList>
    </citation>
    <scope>NUCLEOTIDE SEQUENCE</scope>
</reference>
<proteinExistence type="predicted"/>
<comment type="caution">
    <text evidence="2">The sequence shown here is derived from an EMBL/GenBank/DDBJ whole genome shotgun (WGS) entry which is preliminary data.</text>
</comment>
<sequence>MASSSSSSSSSCAKYGIAMIMLVAILWSSSYGVEETKPAKCSGRRVNQAYSSDVSQLVQYLQQAAKPNKPATKTVGSVKGKASCQTKKPKDCTGCLGVATVQLAVDCKGKAVGKSTGVGTKNCRMSFRPA</sequence>
<gene>
    <name evidence="2" type="ORF">LITE_LOCUS16204</name>
</gene>
<organism evidence="2 3">
    <name type="scientific">Linum tenue</name>
    <dbReference type="NCBI Taxonomy" id="586396"/>
    <lineage>
        <taxon>Eukaryota</taxon>
        <taxon>Viridiplantae</taxon>
        <taxon>Streptophyta</taxon>
        <taxon>Embryophyta</taxon>
        <taxon>Tracheophyta</taxon>
        <taxon>Spermatophyta</taxon>
        <taxon>Magnoliopsida</taxon>
        <taxon>eudicotyledons</taxon>
        <taxon>Gunneridae</taxon>
        <taxon>Pentapetalae</taxon>
        <taxon>rosids</taxon>
        <taxon>fabids</taxon>
        <taxon>Malpighiales</taxon>
        <taxon>Linaceae</taxon>
        <taxon>Linum</taxon>
    </lineage>
</organism>
<dbReference type="Proteomes" id="UP001154282">
    <property type="component" value="Unassembled WGS sequence"/>
</dbReference>
<keyword evidence="1" id="KW-0732">Signal</keyword>
<feature type="signal peptide" evidence="1">
    <location>
        <begin position="1"/>
        <end position="32"/>
    </location>
</feature>
<accession>A0AAV0JW25</accession>
<protein>
    <submittedName>
        <fullName evidence="2">Uncharacterized protein</fullName>
    </submittedName>
</protein>
<keyword evidence="3" id="KW-1185">Reference proteome</keyword>